<evidence type="ECO:0000313" key="3">
    <source>
        <dbReference type="Proteomes" id="UP001213000"/>
    </source>
</evidence>
<organism evidence="2 3">
    <name type="scientific">Leucocoprinus birnbaumii</name>
    <dbReference type="NCBI Taxonomy" id="56174"/>
    <lineage>
        <taxon>Eukaryota</taxon>
        <taxon>Fungi</taxon>
        <taxon>Dikarya</taxon>
        <taxon>Basidiomycota</taxon>
        <taxon>Agaricomycotina</taxon>
        <taxon>Agaricomycetes</taxon>
        <taxon>Agaricomycetidae</taxon>
        <taxon>Agaricales</taxon>
        <taxon>Agaricineae</taxon>
        <taxon>Agaricaceae</taxon>
        <taxon>Leucocoprinus</taxon>
    </lineage>
</organism>
<gene>
    <name evidence="2" type="ORF">NP233_g6191</name>
</gene>
<sequence>MPKHHSTRSTRSSASAPSTPSSTRTTRSILSMASPPTTSPHTRLSSTPSTPSSQDITSLIPSTRSLGQRTSSSRVSGVVALRKANEEAILDLLKRLTPSPSWPSTDCGHGEKRPKMCAGLTKNSQPNIGRWYTYCGACKSKSCTWLSPALDLQSLSENNEEYKLLLTIRESLRPMTRRRGNRSPSPSPLPTSIEFLVWPENFSYPTRISVPRPAAGAFCLNDYKVIFGEHSIERGMNMEMYYAGSQYWAAVEWDKFIYLGSTSQILLRACGVKCMCSAAMPIFLSSLPYYADISLTIAPLDLKDSSQN</sequence>
<dbReference type="AlphaFoldDB" id="A0AAD5VSP3"/>
<feature type="compositionally biased region" description="Low complexity" evidence="1">
    <location>
        <begin position="9"/>
        <end position="53"/>
    </location>
</feature>
<name>A0AAD5VSP3_9AGAR</name>
<feature type="region of interest" description="Disordered" evidence="1">
    <location>
        <begin position="1"/>
        <end position="76"/>
    </location>
</feature>
<dbReference type="EMBL" id="JANIEX010000393">
    <property type="protein sequence ID" value="KAJ3567706.1"/>
    <property type="molecule type" value="Genomic_DNA"/>
</dbReference>
<proteinExistence type="predicted"/>
<feature type="compositionally biased region" description="Polar residues" evidence="1">
    <location>
        <begin position="54"/>
        <end position="75"/>
    </location>
</feature>
<accession>A0AAD5VSP3</accession>
<comment type="caution">
    <text evidence="2">The sequence shown here is derived from an EMBL/GenBank/DDBJ whole genome shotgun (WGS) entry which is preliminary data.</text>
</comment>
<keyword evidence="3" id="KW-1185">Reference proteome</keyword>
<evidence type="ECO:0000256" key="1">
    <source>
        <dbReference type="SAM" id="MobiDB-lite"/>
    </source>
</evidence>
<protein>
    <submittedName>
        <fullName evidence="2">Uncharacterized protein</fullName>
    </submittedName>
</protein>
<reference evidence="2" key="1">
    <citation type="submission" date="2022-07" db="EMBL/GenBank/DDBJ databases">
        <title>Genome Sequence of Leucocoprinus birnbaumii.</title>
        <authorList>
            <person name="Buettner E."/>
        </authorList>
    </citation>
    <scope>NUCLEOTIDE SEQUENCE</scope>
    <source>
        <strain evidence="2">VT141</strain>
    </source>
</reference>
<dbReference type="Proteomes" id="UP001213000">
    <property type="component" value="Unassembled WGS sequence"/>
</dbReference>
<evidence type="ECO:0000313" key="2">
    <source>
        <dbReference type="EMBL" id="KAJ3567706.1"/>
    </source>
</evidence>